<name>A0A0B1SZ05_OESDE</name>
<keyword evidence="4" id="KW-1185">Reference proteome</keyword>
<feature type="region of interest" description="Disordered" evidence="1">
    <location>
        <begin position="121"/>
        <end position="167"/>
    </location>
</feature>
<protein>
    <submittedName>
        <fullName evidence="3">Uncharacterized protein</fullName>
    </submittedName>
</protein>
<dbReference type="Proteomes" id="UP000053660">
    <property type="component" value="Unassembled WGS sequence"/>
</dbReference>
<evidence type="ECO:0000256" key="2">
    <source>
        <dbReference type="SAM" id="Phobius"/>
    </source>
</evidence>
<feature type="compositionally biased region" description="Low complexity" evidence="1">
    <location>
        <begin position="143"/>
        <end position="159"/>
    </location>
</feature>
<gene>
    <name evidence="3" type="ORF">OESDEN_11470</name>
</gene>
<reference evidence="3 4" key="1">
    <citation type="submission" date="2014-03" db="EMBL/GenBank/DDBJ databases">
        <title>Draft genome of the hookworm Oesophagostomum dentatum.</title>
        <authorList>
            <person name="Mitreva M."/>
        </authorList>
    </citation>
    <scope>NUCLEOTIDE SEQUENCE [LARGE SCALE GENOMIC DNA]</scope>
    <source>
        <strain evidence="3 4">OD-Hann</strain>
    </source>
</reference>
<feature type="transmembrane region" description="Helical" evidence="2">
    <location>
        <begin position="73"/>
        <end position="91"/>
    </location>
</feature>
<keyword evidence="2" id="KW-0472">Membrane</keyword>
<evidence type="ECO:0000256" key="1">
    <source>
        <dbReference type="SAM" id="MobiDB-lite"/>
    </source>
</evidence>
<feature type="transmembrane region" description="Helical" evidence="2">
    <location>
        <begin position="40"/>
        <end position="61"/>
    </location>
</feature>
<evidence type="ECO:0000313" key="3">
    <source>
        <dbReference type="EMBL" id="KHJ88732.1"/>
    </source>
</evidence>
<dbReference type="AlphaFoldDB" id="A0A0B1SZ05"/>
<accession>A0A0B1SZ05</accession>
<keyword evidence="2" id="KW-1133">Transmembrane helix</keyword>
<feature type="compositionally biased region" description="Basic and acidic residues" evidence="1">
    <location>
        <begin position="127"/>
        <end position="142"/>
    </location>
</feature>
<keyword evidence="2" id="KW-0812">Transmembrane</keyword>
<dbReference type="EMBL" id="KN555302">
    <property type="protein sequence ID" value="KHJ88732.1"/>
    <property type="molecule type" value="Genomic_DNA"/>
</dbReference>
<evidence type="ECO:0000313" key="4">
    <source>
        <dbReference type="Proteomes" id="UP000053660"/>
    </source>
</evidence>
<dbReference type="OrthoDB" id="10009520at2759"/>
<proteinExistence type="predicted"/>
<sequence>MFFSQIGLPLFVFFAFPAFLAQRVYNNATSKTDFLTSAEWVVVIFKMVSIAIAGIPVGLFLSLNSFASASVIFSAYIGFIALKLSPCAWILEDGYDYLVPLAAKIGLGPFKQMLKDGKEAKRKHKQLLKEQAEAEASERAEIVEASSGSKSSTPGSEPSAFEKSSTT</sequence>
<organism evidence="3 4">
    <name type="scientific">Oesophagostomum dentatum</name>
    <name type="common">Nodular worm</name>
    <dbReference type="NCBI Taxonomy" id="61180"/>
    <lineage>
        <taxon>Eukaryota</taxon>
        <taxon>Metazoa</taxon>
        <taxon>Ecdysozoa</taxon>
        <taxon>Nematoda</taxon>
        <taxon>Chromadorea</taxon>
        <taxon>Rhabditida</taxon>
        <taxon>Rhabditina</taxon>
        <taxon>Rhabditomorpha</taxon>
        <taxon>Strongyloidea</taxon>
        <taxon>Strongylidae</taxon>
        <taxon>Oesophagostomum</taxon>
    </lineage>
</organism>